<feature type="transmembrane region" description="Helical" evidence="8">
    <location>
        <begin position="440"/>
        <end position="465"/>
    </location>
</feature>
<feature type="transmembrane region" description="Helical" evidence="8">
    <location>
        <begin position="246"/>
        <end position="267"/>
    </location>
</feature>
<evidence type="ECO:0000256" key="4">
    <source>
        <dbReference type="ARBA" id="ARBA00022679"/>
    </source>
</evidence>
<feature type="transmembrane region" description="Helical" evidence="8">
    <location>
        <begin position="395"/>
        <end position="415"/>
    </location>
</feature>
<keyword evidence="2" id="KW-1003">Cell membrane</keyword>
<dbReference type="PANTHER" id="PTHR33908:SF11">
    <property type="entry name" value="MEMBRANE PROTEIN"/>
    <property type="match status" value="1"/>
</dbReference>
<dbReference type="Proteomes" id="UP001148185">
    <property type="component" value="Unassembled WGS sequence"/>
</dbReference>
<keyword evidence="7 8" id="KW-0472">Membrane</keyword>
<keyword evidence="11" id="KW-1185">Reference proteome</keyword>
<dbReference type="GO" id="GO:0016763">
    <property type="term" value="F:pentosyltransferase activity"/>
    <property type="evidence" value="ECO:0007669"/>
    <property type="project" value="TreeGrafter"/>
</dbReference>
<keyword evidence="5 8" id="KW-0812">Transmembrane</keyword>
<keyword evidence="3 10" id="KW-0328">Glycosyltransferase</keyword>
<feature type="transmembrane region" description="Helical" evidence="8">
    <location>
        <begin position="346"/>
        <end position="365"/>
    </location>
</feature>
<dbReference type="GO" id="GO:0009103">
    <property type="term" value="P:lipopolysaccharide biosynthetic process"/>
    <property type="evidence" value="ECO:0007669"/>
    <property type="project" value="UniProtKB-ARBA"/>
</dbReference>
<name>A0A9X4C4D3_9PSED</name>
<feature type="transmembrane region" description="Helical" evidence="8">
    <location>
        <begin position="372"/>
        <end position="389"/>
    </location>
</feature>
<feature type="domain" description="Glycosyltransferase RgtA/B/C/D-like" evidence="9">
    <location>
        <begin position="104"/>
        <end position="261"/>
    </location>
</feature>
<dbReference type="EMBL" id="JAMDHA010000023">
    <property type="protein sequence ID" value="MDD1009927.1"/>
    <property type="molecule type" value="Genomic_DNA"/>
</dbReference>
<comment type="subcellular location">
    <subcellularLocation>
        <location evidence="1">Cell membrane</location>
        <topology evidence="1">Multi-pass membrane protein</topology>
    </subcellularLocation>
</comment>
<evidence type="ECO:0000313" key="10">
    <source>
        <dbReference type="EMBL" id="MDD1009927.1"/>
    </source>
</evidence>
<comment type="caution">
    <text evidence="10">The sequence shown here is derived from an EMBL/GenBank/DDBJ whole genome shotgun (WGS) entry which is preliminary data.</text>
</comment>
<evidence type="ECO:0000256" key="6">
    <source>
        <dbReference type="ARBA" id="ARBA00022989"/>
    </source>
</evidence>
<dbReference type="InterPro" id="IPR038731">
    <property type="entry name" value="RgtA/B/C-like"/>
</dbReference>
<dbReference type="Pfam" id="PF13231">
    <property type="entry name" value="PMT_2"/>
    <property type="match status" value="1"/>
</dbReference>
<organism evidence="10 11">
    <name type="scientific">Pseudomonas shahriarae</name>
    <dbReference type="NCBI Taxonomy" id="2745512"/>
    <lineage>
        <taxon>Bacteria</taxon>
        <taxon>Pseudomonadati</taxon>
        <taxon>Pseudomonadota</taxon>
        <taxon>Gammaproteobacteria</taxon>
        <taxon>Pseudomonadales</taxon>
        <taxon>Pseudomonadaceae</taxon>
        <taxon>Pseudomonas</taxon>
    </lineage>
</organism>
<dbReference type="InterPro" id="IPR050297">
    <property type="entry name" value="LipidA_mod_glycosyltrf_83"/>
</dbReference>
<sequence>MAAALKTDQEAPLSSRKKILPFRCVINRDSVWRHIYFLALVVVLFLGSYLRLTYTDLHRLPVHGDEYTYHNAAKSILDYGYMVREPYLDNGDLSRSQPVSALSPGYPVFLVFIYSLLGDSFVNVIAVQIALSIFSLFLIFVILKHLKVRRLAVVLSLLLAAVYPGFLYNNDRLLTEQLFVFVMLGFVAAFIKALSTGLARYVFLAALIVAYAIHVRAQALPFALLAIVFFMVYGQGPAKQRISQSVLFFAVIVVVMSPYWIHNYLVFGQVILLPESGTGPMIWGAVPYFLDMGATVGRSLTDVVAANSTPAPLAYWNWRVFGYAQQMWGDVWDERLVHAQLTLQPWLLLQHLLVIPTVALMPFLARKPDPRVLFVAAIPLAITYMNAPFHGLPRYAFPAIPFVFIVFAVLLSYAIDKYSLFTHSTRLDLIKPKFVVCDRIIRFGFLVASALFSVVVLWSTYVFAWNIHKEMSTYRLARYMGVSPSQAIAAREVGSYKFDAEVLPVANATKIIEGVYVNDLNAPAVINVSVPQTAIAGGERIVSKVVLNMSGGFYYDFMTVYWKSPKIKEFSESHVYVRFPVNFLEKKQVIYVDEDVTELLIVPRGFRGGEIHVQSIDIKKYNMNK</sequence>
<evidence type="ECO:0000259" key="9">
    <source>
        <dbReference type="Pfam" id="PF13231"/>
    </source>
</evidence>
<feature type="transmembrane region" description="Helical" evidence="8">
    <location>
        <begin position="150"/>
        <end position="168"/>
    </location>
</feature>
<feature type="transmembrane region" description="Helical" evidence="8">
    <location>
        <begin position="198"/>
        <end position="213"/>
    </location>
</feature>
<accession>A0A9X4C4D3</accession>
<evidence type="ECO:0000256" key="1">
    <source>
        <dbReference type="ARBA" id="ARBA00004651"/>
    </source>
</evidence>
<dbReference type="RefSeq" id="WP_273877696.1">
    <property type="nucleotide sequence ID" value="NZ_JAMDHA010000023.1"/>
</dbReference>
<dbReference type="GO" id="GO:0005886">
    <property type="term" value="C:plasma membrane"/>
    <property type="evidence" value="ECO:0007669"/>
    <property type="project" value="UniProtKB-SubCell"/>
</dbReference>
<dbReference type="EC" id="2.4.-.-" evidence="10"/>
<feature type="transmembrane region" description="Helical" evidence="8">
    <location>
        <begin position="123"/>
        <end position="143"/>
    </location>
</feature>
<evidence type="ECO:0000256" key="7">
    <source>
        <dbReference type="ARBA" id="ARBA00023136"/>
    </source>
</evidence>
<proteinExistence type="predicted"/>
<evidence type="ECO:0000256" key="2">
    <source>
        <dbReference type="ARBA" id="ARBA00022475"/>
    </source>
</evidence>
<reference evidence="10 11" key="1">
    <citation type="submission" date="2022-05" db="EMBL/GenBank/DDBJ databases">
        <title>Novel Pseudomonas spp. Isolated from a Rainbow Trout Aquaculture Facility.</title>
        <authorList>
            <person name="Testerman T."/>
            <person name="Graf J."/>
        </authorList>
    </citation>
    <scope>NUCLEOTIDE SEQUENCE [LARGE SCALE GENOMIC DNA]</scope>
    <source>
        <strain evidence="10 11">ID1042</strain>
    </source>
</reference>
<keyword evidence="6 8" id="KW-1133">Transmembrane helix</keyword>
<feature type="transmembrane region" description="Helical" evidence="8">
    <location>
        <begin position="174"/>
        <end position="191"/>
    </location>
</feature>
<evidence type="ECO:0000256" key="3">
    <source>
        <dbReference type="ARBA" id="ARBA00022676"/>
    </source>
</evidence>
<dbReference type="AlphaFoldDB" id="A0A9X4C4D3"/>
<evidence type="ECO:0000313" key="11">
    <source>
        <dbReference type="Proteomes" id="UP001148185"/>
    </source>
</evidence>
<feature type="transmembrane region" description="Helical" evidence="8">
    <location>
        <begin position="219"/>
        <end position="234"/>
    </location>
</feature>
<gene>
    <name evidence="10" type="ORF">M5G27_20835</name>
</gene>
<evidence type="ECO:0000256" key="8">
    <source>
        <dbReference type="SAM" id="Phobius"/>
    </source>
</evidence>
<protein>
    <submittedName>
        <fullName evidence="10">Glycosyltransferase family 39 protein</fullName>
        <ecNumber evidence="10">2.4.-.-</ecNumber>
    </submittedName>
</protein>
<keyword evidence="4 10" id="KW-0808">Transferase</keyword>
<dbReference type="PANTHER" id="PTHR33908">
    <property type="entry name" value="MANNOSYLTRANSFERASE YKCB-RELATED"/>
    <property type="match status" value="1"/>
</dbReference>
<evidence type="ECO:0000256" key="5">
    <source>
        <dbReference type="ARBA" id="ARBA00022692"/>
    </source>
</evidence>
<feature type="transmembrane region" description="Helical" evidence="8">
    <location>
        <begin position="31"/>
        <end position="50"/>
    </location>
</feature>